<dbReference type="Gene3D" id="3.30.565.10">
    <property type="entry name" value="Histidine kinase-like ATPase, C-terminal domain"/>
    <property type="match status" value="1"/>
</dbReference>
<protein>
    <submittedName>
        <fullName evidence="2">Unannotated protein</fullName>
    </submittedName>
</protein>
<gene>
    <name evidence="2" type="ORF">UFOPK3772_03565</name>
</gene>
<feature type="transmembrane region" description="Helical" evidence="1">
    <location>
        <begin position="343"/>
        <end position="360"/>
    </location>
</feature>
<reference evidence="2" key="1">
    <citation type="submission" date="2020-05" db="EMBL/GenBank/DDBJ databases">
        <authorList>
            <person name="Chiriac C."/>
            <person name="Salcher M."/>
            <person name="Ghai R."/>
            <person name="Kavagutti S V."/>
        </authorList>
    </citation>
    <scope>NUCLEOTIDE SEQUENCE</scope>
</reference>
<name>A0A6J7M4X7_9ZZZZ</name>
<evidence type="ECO:0000313" key="2">
    <source>
        <dbReference type="EMBL" id="CAB4973673.1"/>
    </source>
</evidence>
<feature type="transmembrane region" description="Helical" evidence="1">
    <location>
        <begin position="41"/>
        <end position="59"/>
    </location>
</feature>
<feature type="transmembrane region" description="Helical" evidence="1">
    <location>
        <begin position="312"/>
        <end position="331"/>
    </location>
</feature>
<feature type="transmembrane region" description="Helical" evidence="1">
    <location>
        <begin position="105"/>
        <end position="125"/>
    </location>
</feature>
<evidence type="ECO:0000256" key="1">
    <source>
        <dbReference type="SAM" id="Phobius"/>
    </source>
</evidence>
<accession>A0A6J7M4X7</accession>
<keyword evidence="1" id="KW-0472">Membrane</keyword>
<feature type="transmembrane region" description="Helical" evidence="1">
    <location>
        <begin position="372"/>
        <end position="395"/>
    </location>
</feature>
<proteinExistence type="predicted"/>
<dbReference type="SUPFAM" id="SSF55874">
    <property type="entry name" value="ATPase domain of HSP90 chaperone/DNA topoisomerase II/histidine kinase"/>
    <property type="match status" value="1"/>
</dbReference>
<sequence>MADVADALDVTHAPDVAPAADSADDLGQPSLRARLGGRWSLSWQAWAVGSGCVWLGVVAPATSRAVSTAQWFLWQLLGLAGCLAAGLFMIALSRTLYRNRREAPVAVWIVVACSGLSGLIVTWTIMGLASLVGLDTGFGSLDQLVVIWLLCAYGSCMLILLFDYRDRTATARAALIEEAVQLEVEAMQRTTIVAQLQAQLDADVAAELGGVRTTLESRLQFARDAEGIDQSSDRPDWSEISALLRETAQSSVRPLSARMWQQAAQDYPRRSGWVIIPNIVSGQPFRPLVIIVIHALTGLKDVTALFGPERGVTLMAAQCLAILGFCGPANALMRRFPSQHSRIFIGALVLLQSGVIATSICRESWVPGSAPPSWAIAQMIVGTALVLITSGFGAWRQFDVSSRDLFRDRVRRNRVASMARSRQLADLARQASRLLHGSVQTRLHSCAMAIDGAGAAEDERARIEALLEAMAILDQPLKKARSAGSIGEEVQRKVALWGSLCEFTIDIQLDSHSDVDATDSPSESIGRIVEEGISNAIRHGKATRIDIVVSTRPDGTCDVAITDNGTGPLGGKPGVGSALLHQSSAGAWSLIALDRGSRLVVAVRS</sequence>
<dbReference type="InterPro" id="IPR036890">
    <property type="entry name" value="HATPase_C_sf"/>
</dbReference>
<organism evidence="2">
    <name type="scientific">freshwater metagenome</name>
    <dbReference type="NCBI Taxonomy" id="449393"/>
    <lineage>
        <taxon>unclassified sequences</taxon>
        <taxon>metagenomes</taxon>
        <taxon>ecological metagenomes</taxon>
    </lineage>
</organism>
<feature type="transmembrane region" description="Helical" evidence="1">
    <location>
        <begin position="145"/>
        <end position="162"/>
    </location>
</feature>
<dbReference type="AlphaFoldDB" id="A0A6J7M4X7"/>
<keyword evidence="1" id="KW-1133">Transmembrane helix</keyword>
<dbReference type="EMBL" id="CAFBNE010000233">
    <property type="protein sequence ID" value="CAB4973673.1"/>
    <property type="molecule type" value="Genomic_DNA"/>
</dbReference>
<feature type="transmembrane region" description="Helical" evidence="1">
    <location>
        <begin position="71"/>
        <end position="93"/>
    </location>
</feature>
<keyword evidence="1" id="KW-0812">Transmembrane</keyword>